<dbReference type="Gene3D" id="1.20.1070.10">
    <property type="entry name" value="Rhodopsin 7-helix transmembrane proteins"/>
    <property type="match status" value="1"/>
</dbReference>
<dbReference type="AlphaFoldDB" id="A0A0K0PVQ4"/>
<dbReference type="InterPro" id="IPR052954">
    <property type="entry name" value="GPCR-Ligand_Int"/>
</dbReference>
<proteinExistence type="evidence at transcript level"/>
<keyword evidence="5" id="KW-0297">G-protein coupled receptor</keyword>
<feature type="transmembrane region" description="Helical" evidence="6">
    <location>
        <begin position="249"/>
        <end position="271"/>
    </location>
</feature>
<evidence type="ECO:0000256" key="6">
    <source>
        <dbReference type="SAM" id="Phobius"/>
    </source>
</evidence>
<feature type="transmembrane region" description="Helical" evidence="6">
    <location>
        <begin position="155"/>
        <end position="180"/>
    </location>
</feature>
<reference evidence="8" key="1">
    <citation type="journal article" date="2015" name="Cell Rep.">
        <title>Large-Scale Combinatorial Deorphanization of Platynereis Neuropeptide GPCRs.</title>
        <authorList>
            <person name="Bauknecht P.M."/>
            <person name="Jekely G."/>
        </authorList>
    </citation>
    <scope>NUCLEOTIDE SEQUENCE</scope>
</reference>
<dbReference type="GO" id="GO:0004930">
    <property type="term" value="F:G protein-coupled receptor activity"/>
    <property type="evidence" value="ECO:0007669"/>
    <property type="project" value="UniProtKB-KW"/>
</dbReference>
<evidence type="ECO:0000256" key="2">
    <source>
        <dbReference type="ARBA" id="ARBA00022692"/>
    </source>
</evidence>
<evidence type="ECO:0000256" key="5">
    <source>
        <dbReference type="RuleBase" id="RU000688"/>
    </source>
</evidence>
<evidence type="ECO:0000256" key="4">
    <source>
        <dbReference type="ARBA" id="ARBA00023136"/>
    </source>
</evidence>
<dbReference type="PROSITE" id="PS50262">
    <property type="entry name" value="G_PROTEIN_RECEP_F1_2"/>
    <property type="match status" value="1"/>
</dbReference>
<dbReference type="InterPro" id="IPR017452">
    <property type="entry name" value="GPCR_Rhodpsn_7TM"/>
</dbReference>
<keyword evidence="4 6" id="KW-0472">Membrane</keyword>
<dbReference type="SUPFAM" id="SSF81321">
    <property type="entry name" value="Family A G protein-coupled receptor-like"/>
    <property type="match status" value="1"/>
</dbReference>
<dbReference type="PANTHER" id="PTHR46641:SF2">
    <property type="entry name" value="FMRFAMIDE RECEPTOR"/>
    <property type="match status" value="1"/>
</dbReference>
<dbReference type="PROSITE" id="PS00237">
    <property type="entry name" value="G_PROTEIN_RECEP_F1_1"/>
    <property type="match status" value="1"/>
</dbReference>
<dbReference type="GO" id="GO:0016020">
    <property type="term" value="C:membrane"/>
    <property type="evidence" value="ECO:0007669"/>
    <property type="project" value="UniProtKB-SubCell"/>
</dbReference>
<dbReference type="InterPro" id="IPR000276">
    <property type="entry name" value="GPCR_Rhodpsn"/>
</dbReference>
<keyword evidence="5 8" id="KW-0675">Receptor</keyword>
<feature type="transmembrane region" description="Helical" evidence="6">
    <location>
        <begin position="200"/>
        <end position="217"/>
    </location>
</feature>
<dbReference type="PANTHER" id="PTHR46641">
    <property type="entry name" value="FMRFAMIDE RECEPTOR-RELATED"/>
    <property type="match status" value="1"/>
</dbReference>
<feature type="transmembrane region" description="Helical" evidence="6">
    <location>
        <begin position="304"/>
        <end position="327"/>
    </location>
</feature>
<dbReference type="PRINTS" id="PR00237">
    <property type="entry name" value="GPCRRHODOPSN"/>
</dbReference>
<feature type="domain" description="G-protein coupled receptors family 1 profile" evidence="7">
    <location>
        <begin position="90"/>
        <end position="365"/>
    </location>
</feature>
<evidence type="ECO:0000259" key="7">
    <source>
        <dbReference type="PROSITE" id="PS50262"/>
    </source>
</evidence>
<accession>A0A0K0PVQ4</accession>
<keyword evidence="3 6" id="KW-1133">Transmembrane helix</keyword>
<comment type="similarity">
    <text evidence="5">Belongs to the G-protein coupled receptor 1 family.</text>
</comment>
<sequence length="435" mass="50147">MLNSSEGYQDPGSSRTLAEEVNLEVLQSQGGSHVTQLMTSLSNFLPPDTMEDNLTLTLARNPGVDNSYRIFKIVFDVYVVVFLCIFGVSGNVVSILVLGRDRVVRRTTGFLLQNLAFTDIMYLISCIFFQTLNTINHNTDWLPSLKYHWPYMEPYVWAFASIAQTCTVWLVVVVTADRYVAICKPLHAPQYSTMSRMRKAVIIVWSISILYNVPRFFERGVRMKFNNITNLTEAETVRLPMRNNQYYVIIYKTVSYFILRLLVPLTSLAFFNTKLIQAIRESYRQRREMPHCDHSNQRREKYSLTLVVVVVVFITCETPDLVLRIWLSLHSFISSMYFPKKILKYVNVISNTFLAVNSCSNFVIYCFIGSRFRRILLEILGKKKPQKPRIVIGGVTTHTHTHTPTNAHTQTYRFSSSQWERNGEEMSILVSTANG</sequence>
<protein>
    <submittedName>
        <fullName evidence="8">Orphan G-protein coupled receptor 47</fullName>
    </submittedName>
</protein>
<evidence type="ECO:0000256" key="1">
    <source>
        <dbReference type="ARBA" id="ARBA00004370"/>
    </source>
</evidence>
<keyword evidence="5" id="KW-0807">Transducer</keyword>
<name>A0A0K0PVQ4_PLADU</name>
<dbReference type="Pfam" id="PF00001">
    <property type="entry name" value="7tm_1"/>
    <property type="match status" value="1"/>
</dbReference>
<organism evidence="8">
    <name type="scientific">Platynereis dumerilii</name>
    <name type="common">Dumeril's clam worm</name>
    <dbReference type="NCBI Taxonomy" id="6359"/>
    <lineage>
        <taxon>Eukaryota</taxon>
        <taxon>Metazoa</taxon>
        <taxon>Spiralia</taxon>
        <taxon>Lophotrochozoa</taxon>
        <taxon>Annelida</taxon>
        <taxon>Polychaeta</taxon>
        <taxon>Errantia</taxon>
        <taxon>Phyllodocida</taxon>
        <taxon>Nereididae</taxon>
        <taxon>Platynereis</taxon>
    </lineage>
</organism>
<evidence type="ECO:0000256" key="3">
    <source>
        <dbReference type="ARBA" id="ARBA00022989"/>
    </source>
</evidence>
<dbReference type="EMBL" id="KP293997">
    <property type="protein sequence ID" value="AKQ63051.1"/>
    <property type="molecule type" value="mRNA"/>
</dbReference>
<keyword evidence="2 5" id="KW-0812">Transmembrane</keyword>
<feature type="transmembrane region" description="Helical" evidence="6">
    <location>
        <begin position="347"/>
        <end position="368"/>
    </location>
</feature>
<feature type="transmembrane region" description="Helical" evidence="6">
    <location>
        <begin position="110"/>
        <end position="135"/>
    </location>
</feature>
<evidence type="ECO:0000313" key="8">
    <source>
        <dbReference type="EMBL" id="AKQ63051.1"/>
    </source>
</evidence>
<comment type="subcellular location">
    <subcellularLocation>
        <location evidence="1">Membrane</location>
    </subcellularLocation>
</comment>
<feature type="transmembrane region" description="Helical" evidence="6">
    <location>
        <begin position="77"/>
        <end position="98"/>
    </location>
</feature>
<dbReference type="CDD" id="cd14978">
    <property type="entry name" value="7tmA_FMRFamide_R-like"/>
    <property type="match status" value="1"/>
</dbReference>